<keyword evidence="1" id="KW-0479">Metal-binding</keyword>
<dbReference type="EMBL" id="JAHXDN010000001">
    <property type="protein sequence ID" value="MBW4706777.1"/>
    <property type="molecule type" value="Genomic_DNA"/>
</dbReference>
<gene>
    <name evidence="4" type="ORF">KX928_03145</name>
</gene>
<evidence type="ECO:0000256" key="1">
    <source>
        <dbReference type="ARBA" id="ARBA00022723"/>
    </source>
</evidence>
<dbReference type="RefSeq" id="WP_219498818.1">
    <property type="nucleotide sequence ID" value="NZ_JAHXDN010000001.1"/>
</dbReference>
<keyword evidence="2" id="KW-0378">Hydrolase</keyword>
<comment type="caution">
    <text evidence="4">The sequence shown here is derived from an EMBL/GenBank/DDBJ whole genome shotgun (WGS) entry which is preliminary data.</text>
</comment>
<accession>A0A9X1FSF7</accession>
<dbReference type="AlphaFoldDB" id="A0A9X1FSF7"/>
<evidence type="ECO:0000313" key="4">
    <source>
        <dbReference type="EMBL" id="MBW4706777.1"/>
    </source>
</evidence>
<name>A0A9X1FSF7_9RHOB</name>
<organism evidence="4 5">
    <name type="scientific">Roseobacter insulae</name>
    <dbReference type="NCBI Taxonomy" id="2859783"/>
    <lineage>
        <taxon>Bacteria</taxon>
        <taxon>Pseudomonadati</taxon>
        <taxon>Pseudomonadota</taxon>
        <taxon>Alphaproteobacteria</taxon>
        <taxon>Rhodobacterales</taxon>
        <taxon>Roseobacteraceae</taxon>
        <taxon>Roseobacter</taxon>
    </lineage>
</organism>
<evidence type="ECO:0000259" key="3">
    <source>
        <dbReference type="Pfam" id="PF00149"/>
    </source>
</evidence>
<sequence>MKLIHMSDIHLTVPGEQMGGLDPHARFAQALAHVETHHGDATRLIITGDLTHWGEPRAFDALKDAIDAFVVPVRLMIGNHDDRAAFQNAFPEYPKDPSGYVNHFEEVDGLRLIYLDTCAPRTHAGHFGADRCDWLAGALEGADRARLFLHHNPMTLGLPAEDKIALVPEDRSGFRAVLEAHRDRIEYIHFGHVHAPIHGTYCRIPFASVPSTGNQSIPDLRETEMLTGGPLPPAYFVIVIDAGATTIHQIPFAWDGPVHKTGTAWDDWAKPVAAE</sequence>
<feature type="domain" description="Calcineurin-like phosphoesterase" evidence="3">
    <location>
        <begin position="1"/>
        <end position="196"/>
    </location>
</feature>
<dbReference type="Pfam" id="PF00149">
    <property type="entry name" value="Metallophos"/>
    <property type="match status" value="1"/>
</dbReference>
<dbReference type="InterPro" id="IPR004843">
    <property type="entry name" value="Calcineurin-like_PHP"/>
</dbReference>
<dbReference type="GO" id="GO:0016787">
    <property type="term" value="F:hydrolase activity"/>
    <property type="evidence" value="ECO:0007669"/>
    <property type="project" value="UniProtKB-KW"/>
</dbReference>
<keyword evidence="5" id="KW-1185">Reference proteome</keyword>
<dbReference type="InterPro" id="IPR050884">
    <property type="entry name" value="CNP_phosphodiesterase-III"/>
</dbReference>
<dbReference type="GO" id="GO:0046872">
    <property type="term" value="F:metal ion binding"/>
    <property type="evidence" value="ECO:0007669"/>
    <property type="project" value="UniProtKB-KW"/>
</dbReference>
<evidence type="ECO:0000313" key="5">
    <source>
        <dbReference type="Proteomes" id="UP001138661"/>
    </source>
</evidence>
<dbReference type="PANTHER" id="PTHR42988">
    <property type="entry name" value="PHOSPHOHYDROLASE"/>
    <property type="match status" value="1"/>
</dbReference>
<dbReference type="PANTHER" id="PTHR42988:SF2">
    <property type="entry name" value="CYCLIC NUCLEOTIDE PHOSPHODIESTERASE CBUA0032-RELATED"/>
    <property type="match status" value="1"/>
</dbReference>
<proteinExistence type="predicted"/>
<evidence type="ECO:0000256" key="2">
    <source>
        <dbReference type="ARBA" id="ARBA00022801"/>
    </source>
</evidence>
<reference evidence="4" key="1">
    <citation type="submission" date="2021-07" db="EMBL/GenBank/DDBJ databases">
        <title>Roseobacter insulae sp. nov., isolated from a tidal flat.</title>
        <authorList>
            <person name="Park S."/>
            <person name="Yoon J.-H."/>
        </authorList>
    </citation>
    <scope>NUCLEOTIDE SEQUENCE</scope>
    <source>
        <strain evidence="4">YSTF-M11</strain>
    </source>
</reference>
<protein>
    <submittedName>
        <fullName evidence="4">Metallophosphoesterase</fullName>
    </submittedName>
</protein>
<dbReference type="Proteomes" id="UP001138661">
    <property type="component" value="Unassembled WGS sequence"/>
</dbReference>